<evidence type="ECO:0000313" key="2">
    <source>
        <dbReference type="Proteomes" id="UP001190700"/>
    </source>
</evidence>
<keyword evidence="2" id="KW-1185">Reference proteome</keyword>
<accession>A0AAE0KV13</accession>
<protein>
    <submittedName>
        <fullName evidence="1">Uncharacterized protein</fullName>
    </submittedName>
</protein>
<reference evidence="1 2" key="1">
    <citation type="journal article" date="2015" name="Genome Biol. Evol.">
        <title>Comparative Genomics of a Bacterivorous Green Alga Reveals Evolutionary Causalities and Consequences of Phago-Mixotrophic Mode of Nutrition.</title>
        <authorList>
            <person name="Burns J.A."/>
            <person name="Paasch A."/>
            <person name="Narechania A."/>
            <person name="Kim E."/>
        </authorList>
    </citation>
    <scope>NUCLEOTIDE SEQUENCE [LARGE SCALE GENOMIC DNA]</scope>
    <source>
        <strain evidence="1 2">PLY_AMNH</strain>
    </source>
</reference>
<organism evidence="1 2">
    <name type="scientific">Cymbomonas tetramitiformis</name>
    <dbReference type="NCBI Taxonomy" id="36881"/>
    <lineage>
        <taxon>Eukaryota</taxon>
        <taxon>Viridiplantae</taxon>
        <taxon>Chlorophyta</taxon>
        <taxon>Pyramimonadophyceae</taxon>
        <taxon>Pyramimonadales</taxon>
        <taxon>Pyramimonadaceae</taxon>
        <taxon>Cymbomonas</taxon>
    </lineage>
</organism>
<dbReference type="EMBL" id="LGRX02016682">
    <property type="protein sequence ID" value="KAK3261766.1"/>
    <property type="molecule type" value="Genomic_DNA"/>
</dbReference>
<evidence type="ECO:0000313" key="1">
    <source>
        <dbReference type="EMBL" id="KAK3261766.1"/>
    </source>
</evidence>
<name>A0AAE0KV13_9CHLO</name>
<dbReference type="AlphaFoldDB" id="A0AAE0KV13"/>
<dbReference type="PANTHER" id="PTHR33153">
    <property type="entry name" value="MYND-TYPE DOMAIN-CONTAINING PROTEIN"/>
    <property type="match status" value="1"/>
</dbReference>
<dbReference type="PANTHER" id="PTHR33153:SF3">
    <property type="entry name" value="TRAFFICKING PROTEIN PARTICLE COMPLEX SUBUNIT 11 DOMAIN-CONTAINING PROTEIN"/>
    <property type="match status" value="1"/>
</dbReference>
<comment type="caution">
    <text evidence="1">The sequence shown here is derived from an EMBL/GenBank/DDBJ whole genome shotgun (WGS) entry which is preliminary data.</text>
</comment>
<proteinExistence type="predicted"/>
<sequence length="206" mass="24456">MKKEHGQHQPDKAETHLPQGMTKLDVYEKFVDDLPEFEPLRFKVSESFWYRTWRMHFPDLKCPKICKFSECKICSKAKLHKQVAPAEMKVLIEALFQAHRDDARAEREKYYKHLRKSSKAKGNPNWWKYTTMIIDGMTQRTTQLPHFKRMSSWVKDNKALIDTHCMGILVEGVGRFLEFNFSHNYSDNSNYHANVIQRAVLRVQQH</sequence>
<gene>
    <name evidence="1" type="ORF">CYMTET_29342</name>
</gene>
<dbReference type="Proteomes" id="UP001190700">
    <property type="component" value="Unassembled WGS sequence"/>
</dbReference>